<dbReference type="Proteomes" id="UP000093281">
    <property type="component" value="Unassembled WGS sequence"/>
</dbReference>
<feature type="transmembrane region" description="Helical" evidence="1">
    <location>
        <begin position="6"/>
        <end position="30"/>
    </location>
</feature>
<gene>
    <name evidence="2" type="ORF">AAX29_01064</name>
</gene>
<keyword evidence="1" id="KW-1133">Transmembrane helix</keyword>
<protein>
    <submittedName>
        <fullName evidence="2">Uncharacterized protein</fullName>
    </submittedName>
</protein>
<evidence type="ECO:0000313" key="3">
    <source>
        <dbReference type="Proteomes" id="UP000093281"/>
    </source>
</evidence>
<keyword evidence="1" id="KW-0812">Transmembrane</keyword>
<accession>A0A1C0B6U3</accession>
<dbReference type="RefSeq" id="WP_066186065.1">
    <property type="nucleotide sequence ID" value="NZ_LCUJ01000003.1"/>
</dbReference>
<comment type="caution">
    <text evidence="2">The sequence shown here is derived from an EMBL/GenBank/DDBJ whole genome shotgun (WGS) entry which is preliminary data.</text>
</comment>
<dbReference type="OrthoDB" id="9553899at2"/>
<evidence type="ECO:0000256" key="1">
    <source>
        <dbReference type="SAM" id="Phobius"/>
    </source>
</evidence>
<evidence type="ECO:0000313" key="2">
    <source>
        <dbReference type="EMBL" id="OCL99252.1"/>
    </source>
</evidence>
<name>A0A1C0B6U3_9BACT</name>
<reference evidence="3" key="1">
    <citation type="submission" date="2015-05" db="EMBL/GenBank/DDBJ databases">
        <authorList>
            <person name="Rovetto F."/>
            <person name="Cocolin L."/>
            <person name="Illeghems K."/>
            <person name="Van Nieuwerburgh F."/>
            <person name="Houf K."/>
        </authorList>
    </citation>
    <scope>NUCLEOTIDE SEQUENCE [LARGE SCALE GENOMIC DNA]</scope>
    <source>
        <strain evidence="3">DU22</strain>
    </source>
</reference>
<keyword evidence="1" id="KW-0472">Membrane</keyword>
<proteinExistence type="predicted"/>
<sequence>MNFDGFLAILANIVTIVGIVPIVYVAFLYVKKIKQENKTIDLSDNKNRSLNFYKLARNQALIDKVIVEKEKNNARTSTEVFIERFKNSNYVKREEIIKNGLRFILSDEAIDSLPIFDSQIYNKLEDVFFDFYDLVMRKKDINKSTLKSLDAWINLRGKQYSIKFFIPKEYYDKDLIDNIKFGTKTITSFETEVLCKYFLPSLIFYAAKDYESFLPEDTYVLLSSFWEVGIS</sequence>
<dbReference type="AlphaFoldDB" id="A0A1C0B6U3"/>
<organism evidence="2 3">
    <name type="scientific">Aliarcobacter thereius</name>
    <dbReference type="NCBI Taxonomy" id="544718"/>
    <lineage>
        <taxon>Bacteria</taxon>
        <taxon>Pseudomonadati</taxon>
        <taxon>Campylobacterota</taxon>
        <taxon>Epsilonproteobacteria</taxon>
        <taxon>Campylobacterales</taxon>
        <taxon>Arcobacteraceae</taxon>
        <taxon>Aliarcobacter</taxon>
    </lineage>
</organism>
<dbReference type="EMBL" id="LCUJ01000003">
    <property type="protein sequence ID" value="OCL99252.1"/>
    <property type="molecule type" value="Genomic_DNA"/>
</dbReference>